<keyword evidence="11" id="KW-0325">Glycoprotein</keyword>
<evidence type="ECO:0000259" key="15">
    <source>
        <dbReference type="PROSITE" id="PS50011"/>
    </source>
</evidence>
<dbReference type="FunFam" id="1.10.510.10:FF:000161">
    <property type="entry name" value="Wall-associated receptor kinase-like 20"/>
    <property type="match status" value="1"/>
</dbReference>
<dbReference type="AlphaFoldDB" id="A0A9D5HR15"/>
<feature type="binding site" evidence="12">
    <location>
        <position position="375"/>
    </location>
    <ligand>
        <name>ATP</name>
        <dbReference type="ChEBI" id="CHEBI:30616"/>
    </ligand>
</feature>
<keyword evidence="5" id="KW-0732">Signal</keyword>
<dbReference type="InterPro" id="IPR001245">
    <property type="entry name" value="Ser-Thr/Tyr_kinase_cat_dom"/>
</dbReference>
<evidence type="ECO:0000256" key="9">
    <source>
        <dbReference type="ARBA" id="ARBA00022989"/>
    </source>
</evidence>
<dbReference type="PANTHER" id="PTHR46008:SF2">
    <property type="entry name" value="LEAF RUST 10 DISEASE-RESISTANCE LOCUS RECEPTOR-LIKE PROTEIN KINASE-LIKE 1.4"/>
    <property type="match status" value="1"/>
</dbReference>
<dbReference type="Gene3D" id="1.10.510.10">
    <property type="entry name" value="Transferase(Phosphotransferase) domain 1"/>
    <property type="match status" value="1"/>
</dbReference>
<keyword evidence="3" id="KW-0808">Transferase</keyword>
<dbReference type="GO" id="GO:0030247">
    <property type="term" value="F:polysaccharide binding"/>
    <property type="evidence" value="ECO:0007669"/>
    <property type="project" value="InterPro"/>
</dbReference>
<dbReference type="InterPro" id="IPR032872">
    <property type="entry name" value="WAK_assoc_C"/>
</dbReference>
<dbReference type="GO" id="GO:0004674">
    <property type="term" value="F:protein serine/threonine kinase activity"/>
    <property type="evidence" value="ECO:0007669"/>
    <property type="project" value="UniProtKB-KW"/>
</dbReference>
<reference evidence="16" key="1">
    <citation type="submission" date="2021-03" db="EMBL/GenBank/DDBJ databases">
        <authorList>
            <person name="Li Z."/>
            <person name="Yang C."/>
        </authorList>
    </citation>
    <scope>NUCLEOTIDE SEQUENCE</scope>
    <source>
        <strain evidence="16">Dzin_1.0</strain>
        <tissue evidence="16">Leaf</tissue>
    </source>
</reference>
<feature type="compositionally biased region" description="Polar residues" evidence="13">
    <location>
        <begin position="302"/>
        <end position="316"/>
    </location>
</feature>
<protein>
    <recommendedName>
        <fullName evidence="15">Protein kinase domain-containing protein</fullName>
    </recommendedName>
</protein>
<dbReference type="EMBL" id="JAGGNH010000001">
    <property type="protein sequence ID" value="KAJ0985759.1"/>
    <property type="molecule type" value="Genomic_DNA"/>
</dbReference>
<dbReference type="Pfam" id="PF07714">
    <property type="entry name" value="PK_Tyr_Ser-Thr"/>
    <property type="match status" value="1"/>
</dbReference>
<dbReference type="PROSITE" id="PS50011">
    <property type="entry name" value="PROTEIN_KINASE_DOM"/>
    <property type="match status" value="1"/>
</dbReference>
<name>A0A9D5HR15_9LILI</name>
<proteinExistence type="predicted"/>
<dbReference type="FunFam" id="3.30.200.20:FF:000162">
    <property type="entry name" value="Adenine nucleotide alpha hydrolase-like domain kinase"/>
    <property type="match status" value="1"/>
</dbReference>
<feature type="region of interest" description="Disordered" evidence="13">
    <location>
        <begin position="299"/>
        <end position="322"/>
    </location>
</feature>
<reference evidence="16" key="2">
    <citation type="journal article" date="2022" name="Hortic Res">
        <title>The genome of Dioscorea zingiberensis sheds light on the biosynthesis, origin and evolution of the medicinally important diosgenin saponins.</title>
        <authorList>
            <person name="Li Y."/>
            <person name="Tan C."/>
            <person name="Li Z."/>
            <person name="Guo J."/>
            <person name="Li S."/>
            <person name="Chen X."/>
            <person name="Wang C."/>
            <person name="Dai X."/>
            <person name="Yang H."/>
            <person name="Song W."/>
            <person name="Hou L."/>
            <person name="Xu J."/>
            <person name="Tong Z."/>
            <person name="Xu A."/>
            <person name="Yuan X."/>
            <person name="Wang W."/>
            <person name="Yang Q."/>
            <person name="Chen L."/>
            <person name="Sun Z."/>
            <person name="Wang K."/>
            <person name="Pan B."/>
            <person name="Chen J."/>
            <person name="Bao Y."/>
            <person name="Liu F."/>
            <person name="Qi X."/>
            <person name="Gang D.R."/>
            <person name="Wen J."/>
            <person name="Li J."/>
        </authorList>
    </citation>
    <scope>NUCLEOTIDE SEQUENCE</scope>
    <source>
        <strain evidence="16">Dzin_1.0</strain>
    </source>
</reference>
<dbReference type="PROSITE" id="PS00108">
    <property type="entry name" value="PROTEIN_KINASE_ST"/>
    <property type="match status" value="1"/>
</dbReference>
<dbReference type="Gene3D" id="3.30.200.20">
    <property type="entry name" value="Phosphorylase Kinase, domain 1"/>
    <property type="match status" value="1"/>
</dbReference>
<keyword evidence="17" id="KW-1185">Reference proteome</keyword>
<evidence type="ECO:0000256" key="7">
    <source>
        <dbReference type="ARBA" id="ARBA00022777"/>
    </source>
</evidence>
<keyword evidence="7" id="KW-0418">Kinase</keyword>
<dbReference type="SUPFAM" id="SSF56112">
    <property type="entry name" value="Protein kinase-like (PK-like)"/>
    <property type="match status" value="1"/>
</dbReference>
<dbReference type="PROSITE" id="PS00107">
    <property type="entry name" value="PROTEIN_KINASE_ATP"/>
    <property type="match status" value="1"/>
</dbReference>
<keyword evidence="2" id="KW-0723">Serine/threonine-protein kinase</keyword>
<keyword evidence="8 12" id="KW-0067">ATP-binding</keyword>
<dbReference type="PANTHER" id="PTHR46008">
    <property type="entry name" value="LEAF RUST 10 DISEASE-RESISTANCE LOCUS RECEPTOR-LIKE PROTEIN KINASE-LIKE 1.4"/>
    <property type="match status" value="1"/>
</dbReference>
<organism evidence="16 17">
    <name type="scientific">Dioscorea zingiberensis</name>
    <dbReference type="NCBI Taxonomy" id="325984"/>
    <lineage>
        <taxon>Eukaryota</taxon>
        <taxon>Viridiplantae</taxon>
        <taxon>Streptophyta</taxon>
        <taxon>Embryophyta</taxon>
        <taxon>Tracheophyta</taxon>
        <taxon>Spermatophyta</taxon>
        <taxon>Magnoliopsida</taxon>
        <taxon>Liliopsida</taxon>
        <taxon>Dioscoreales</taxon>
        <taxon>Dioscoreaceae</taxon>
        <taxon>Dioscorea</taxon>
    </lineage>
</organism>
<gene>
    <name evidence="16" type="ORF">J5N97_004115</name>
</gene>
<sequence>MIMNSSITLCPESFHPCGNLLDIHYPFSLFPFSSCGYPGLTILCLNNTPILRLNSTTIPTLSTDGYTITYIDYTSNTFDLTYNNFLLIDGDDDDDCPDMITSISSLNLTLDIHSFLSFTQADANLIFFLDCPEGPESIYSISCLKNGGKNSSSYVFLPPGLPIPGGYDFYRTCAEVVPVPVLRQAVLDFIENPVGEVLGGLLKKGFQIAWDPAASLEECRTCEKSGGRCGFNVTGTGRLTHWEINCFCSDGSQWRDSCGQRKRIKKKIIIGVCAGIGGFLLASALFFFWHRHQKRIRERRSPSSNPLMSTPTYIETTSRRGDPELGSPTYQTHFFSYQELQEATDSFSVSKELGDGGYGTVYKGKLRDGRTVAVKRLYNNNYKRVEQFLNEVKILSCLRHQNLVTLYGCTSPESQELLLVYEFVPNGTLADHLHGSQSQQRHLSWCVRMSIAIEIADVLAYLHAVEPPIIHRDVKTNNILLDNDFHVKVADFGLSRLCPTDATHVSTAPQGTPGYLDPEYHQCYQLTDKSDVYSFGVVLVELISSKPAVDLTRQPTEINLASMAIHRIEKCELDQLIDPVLGYQSNALVKMMVAQVAELAFRCLQGEKEMRPPIKEVLEVLKDIESKMLLMLQNNEALSPDSVVDKWPSRNSTPGASGKDCNT</sequence>
<dbReference type="InterPro" id="IPR025287">
    <property type="entry name" value="WAK_GUB"/>
</dbReference>
<evidence type="ECO:0000256" key="4">
    <source>
        <dbReference type="ARBA" id="ARBA00022692"/>
    </source>
</evidence>
<feature type="domain" description="Protein kinase" evidence="15">
    <location>
        <begin position="347"/>
        <end position="629"/>
    </location>
</feature>
<dbReference type="InterPro" id="IPR011009">
    <property type="entry name" value="Kinase-like_dom_sf"/>
</dbReference>
<keyword evidence="10 14" id="KW-0472">Membrane</keyword>
<feature type="transmembrane region" description="Helical" evidence="14">
    <location>
        <begin position="268"/>
        <end position="289"/>
    </location>
</feature>
<keyword evidence="6 12" id="KW-0547">Nucleotide-binding</keyword>
<dbReference type="InterPro" id="IPR008271">
    <property type="entry name" value="Ser/Thr_kinase_AS"/>
</dbReference>
<dbReference type="GO" id="GO:0005886">
    <property type="term" value="C:plasma membrane"/>
    <property type="evidence" value="ECO:0007669"/>
    <property type="project" value="UniProtKB-ARBA"/>
</dbReference>
<evidence type="ECO:0000313" key="16">
    <source>
        <dbReference type="EMBL" id="KAJ0985759.1"/>
    </source>
</evidence>
<keyword evidence="9 14" id="KW-1133">Transmembrane helix</keyword>
<dbReference type="Pfam" id="PF13947">
    <property type="entry name" value="GUB_WAK_bind"/>
    <property type="match status" value="1"/>
</dbReference>
<dbReference type="Proteomes" id="UP001085076">
    <property type="component" value="Miscellaneous, Linkage group lg01"/>
</dbReference>
<evidence type="ECO:0000256" key="10">
    <source>
        <dbReference type="ARBA" id="ARBA00023136"/>
    </source>
</evidence>
<evidence type="ECO:0000256" key="2">
    <source>
        <dbReference type="ARBA" id="ARBA00022527"/>
    </source>
</evidence>
<dbReference type="OrthoDB" id="4062651at2759"/>
<keyword evidence="4 14" id="KW-0812">Transmembrane</keyword>
<dbReference type="InterPro" id="IPR000719">
    <property type="entry name" value="Prot_kinase_dom"/>
</dbReference>
<evidence type="ECO:0000256" key="14">
    <source>
        <dbReference type="SAM" id="Phobius"/>
    </source>
</evidence>
<comment type="subcellular location">
    <subcellularLocation>
        <location evidence="1">Membrane</location>
        <topology evidence="1">Single-pass membrane protein</topology>
    </subcellularLocation>
</comment>
<accession>A0A9D5HR15</accession>
<evidence type="ECO:0000256" key="13">
    <source>
        <dbReference type="SAM" id="MobiDB-lite"/>
    </source>
</evidence>
<feature type="region of interest" description="Disordered" evidence="13">
    <location>
        <begin position="641"/>
        <end position="663"/>
    </location>
</feature>
<evidence type="ECO:0000256" key="11">
    <source>
        <dbReference type="ARBA" id="ARBA00023180"/>
    </source>
</evidence>
<dbReference type="CDD" id="cd14066">
    <property type="entry name" value="STKc_IRAK"/>
    <property type="match status" value="1"/>
</dbReference>
<evidence type="ECO:0000256" key="5">
    <source>
        <dbReference type="ARBA" id="ARBA00022729"/>
    </source>
</evidence>
<dbReference type="SMART" id="SM00220">
    <property type="entry name" value="S_TKc"/>
    <property type="match status" value="1"/>
</dbReference>
<evidence type="ECO:0000256" key="6">
    <source>
        <dbReference type="ARBA" id="ARBA00022741"/>
    </source>
</evidence>
<evidence type="ECO:0000256" key="8">
    <source>
        <dbReference type="ARBA" id="ARBA00022840"/>
    </source>
</evidence>
<comment type="caution">
    <text evidence="16">The sequence shown here is derived from an EMBL/GenBank/DDBJ whole genome shotgun (WGS) entry which is preliminary data.</text>
</comment>
<evidence type="ECO:0000256" key="3">
    <source>
        <dbReference type="ARBA" id="ARBA00022679"/>
    </source>
</evidence>
<dbReference type="GO" id="GO:0005524">
    <property type="term" value="F:ATP binding"/>
    <property type="evidence" value="ECO:0007669"/>
    <property type="project" value="UniProtKB-UniRule"/>
</dbReference>
<evidence type="ECO:0000256" key="12">
    <source>
        <dbReference type="PROSITE-ProRule" id="PRU10141"/>
    </source>
</evidence>
<evidence type="ECO:0000313" key="17">
    <source>
        <dbReference type="Proteomes" id="UP001085076"/>
    </source>
</evidence>
<dbReference type="Pfam" id="PF14380">
    <property type="entry name" value="WAK_assoc"/>
    <property type="match status" value="1"/>
</dbReference>
<feature type="compositionally biased region" description="Polar residues" evidence="13">
    <location>
        <begin position="649"/>
        <end position="663"/>
    </location>
</feature>
<dbReference type="InterPro" id="IPR017441">
    <property type="entry name" value="Protein_kinase_ATP_BS"/>
</dbReference>
<evidence type="ECO:0000256" key="1">
    <source>
        <dbReference type="ARBA" id="ARBA00004167"/>
    </source>
</evidence>